<protein>
    <submittedName>
        <fullName evidence="4">Uncharacterized protein</fullName>
    </submittedName>
</protein>
<evidence type="ECO:0000313" key="5">
    <source>
        <dbReference type="Proteomes" id="UP000054618"/>
    </source>
</evidence>
<sequence>MINDMELEGVLEAVSRAGARNAAYVLLRLPHEVKDLFKEWLGKHFPERAAHIMSLIRQMRGGKEYDSTFGTRMRGEGEFANLLKMRFQLACKRFGLNTERQIALNTSQFRKIEQGPKQLNLWEEFR</sequence>
<evidence type="ECO:0000256" key="2">
    <source>
        <dbReference type="ARBA" id="ARBA00023004"/>
    </source>
</evidence>
<accession>A0A0W0Y345</accession>
<dbReference type="AlphaFoldDB" id="A0A0W0Y345"/>
<proteinExistence type="predicted"/>
<comment type="caution">
    <text evidence="4">The sequence shown here is derived from an EMBL/GenBank/DDBJ whole genome shotgun (WGS) entry which is preliminary data.</text>
</comment>
<name>A0A0W0Y345_9GAMM</name>
<evidence type="ECO:0000256" key="3">
    <source>
        <dbReference type="ARBA" id="ARBA00023014"/>
    </source>
</evidence>
<dbReference type="PANTHER" id="PTHR43432">
    <property type="entry name" value="SLR0285 PROTEIN"/>
    <property type="match status" value="1"/>
</dbReference>
<dbReference type="PATRIC" id="fig|45073.5.peg.262"/>
<dbReference type="STRING" id="45073.Lqui_0248"/>
<organism evidence="4 5">
    <name type="scientific">Legionella quinlivanii</name>
    <dbReference type="NCBI Taxonomy" id="45073"/>
    <lineage>
        <taxon>Bacteria</taxon>
        <taxon>Pseudomonadati</taxon>
        <taxon>Pseudomonadota</taxon>
        <taxon>Gammaproteobacteria</taxon>
        <taxon>Legionellales</taxon>
        <taxon>Legionellaceae</taxon>
        <taxon>Legionella</taxon>
    </lineage>
</organism>
<evidence type="ECO:0000256" key="1">
    <source>
        <dbReference type="ARBA" id="ARBA00022723"/>
    </source>
</evidence>
<dbReference type="InterPro" id="IPR040086">
    <property type="entry name" value="MJ0683-like"/>
</dbReference>
<reference evidence="4 5" key="1">
    <citation type="submission" date="2015-11" db="EMBL/GenBank/DDBJ databases">
        <title>Genomic analysis of 38 Legionella species identifies large and diverse effector repertoires.</title>
        <authorList>
            <person name="Burstein D."/>
            <person name="Amaro F."/>
            <person name="Zusman T."/>
            <person name="Lifshitz Z."/>
            <person name="Cohen O."/>
            <person name="Gilbert J.A."/>
            <person name="Pupko T."/>
            <person name="Shuman H.A."/>
            <person name="Segal G."/>
        </authorList>
    </citation>
    <scope>NUCLEOTIDE SEQUENCE [LARGE SCALE GENOMIC DNA]</scope>
    <source>
        <strain evidence="4 5">CDC#1442-AUS-E</strain>
    </source>
</reference>
<keyword evidence="1" id="KW-0479">Metal-binding</keyword>
<keyword evidence="3" id="KW-0411">Iron-sulfur</keyword>
<evidence type="ECO:0000313" key="4">
    <source>
        <dbReference type="EMBL" id="KTD51404.1"/>
    </source>
</evidence>
<dbReference type="GO" id="GO:0051536">
    <property type="term" value="F:iron-sulfur cluster binding"/>
    <property type="evidence" value="ECO:0007669"/>
    <property type="project" value="UniProtKB-KW"/>
</dbReference>
<gene>
    <name evidence="4" type="ORF">Lqui_0248</name>
</gene>
<dbReference type="Proteomes" id="UP000054618">
    <property type="component" value="Unassembled WGS sequence"/>
</dbReference>
<dbReference type="PANTHER" id="PTHR43432:SF3">
    <property type="entry name" value="SLR0285 PROTEIN"/>
    <property type="match status" value="1"/>
</dbReference>
<dbReference type="EMBL" id="LNYS01000006">
    <property type="protein sequence ID" value="KTD51404.1"/>
    <property type="molecule type" value="Genomic_DNA"/>
</dbReference>
<keyword evidence="5" id="KW-1185">Reference proteome</keyword>
<dbReference type="GO" id="GO:0046872">
    <property type="term" value="F:metal ion binding"/>
    <property type="evidence" value="ECO:0007669"/>
    <property type="project" value="UniProtKB-KW"/>
</dbReference>
<keyword evidence="2" id="KW-0408">Iron</keyword>